<dbReference type="EMBL" id="CP002959">
    <property type="protein sequence ID" value="AFM14702.1"/>
    <property type="molecule type" value="Genomic_DNA"/>
</dbReference>
<evidence type="ECO:0000256" key="4">
    <source>
        <dbReference type="RuleBase" id="RU367119"/>
    </source>
</evidence>
<feature type="signal peptide" evidence="4">
    <location>
        <begin position="1"/>
        <end position="17"/>
    </location>
</feature>
<feature type="chain" id="PRO_5027151938" description="Phosphate-binding protein" evidence="4">
    <location>
        <begin position="18"/>
        <end position="291"/>
    </location>
</feature>
<dbReference type="InterPro" id="IPR011862">
    <property type="entry name" value="Phos-bd"/>
</dbReference>
<dbReference type="SUPFAM" id="SSF53850">
    <property type="entry name" value="Periplasmic binding protein-like II"/>
    <property type="match status" value="1"/>
</dbReference>
<dbReference type="RefSeq" id="WP_014805178.1">
    <property type="nucleotide sequence ID" value="NC_018020.1"/>
</dbReference>
<evidence type="ECO:0000259" key="5">
    <source>
        <dbReference type="Pfam" id="PF12849"/>
    </source>
</evidence>
<sequence>MKKTTLKIMLAATLLAAACGKKDGSLKIAGSDTMVQLGQNLARTYMEKNPGKSASVQGGGSGTGIAALLNGSADIASASREMKPKEWDLAKSKGLQIKEYIVALDALAVVVHPSNSVAKLTIAQLSDIYAGKITNWKQVGGADKEILVISRENNSGTHVYFKEHVLRQGKEAKAGDANPDPLAKLEFGSKVTFGVSSQAIVDQVKTNPAAIGYFGMGWITKDVKTIAVSKDGKEFFAPTADNTAKKKYPIARGLQMYLNLASGEKGQAFIDFVMSAEGQKVVRDQDFVPVK</sequence>
<reference evidence="6 7" key="1">
    <citation type="submission" date="2012-06" db="EMBL/GenBank/DDBJ databases">
        <title>The complete chromosome of genome of Turneriella parva DSM 21527.</title>
        <authorList>
            <consortium name="US DOE Joint Genome Institute (JGI-PGF)"/>
            <person name="Lucas S."/>
            <person name="Han J."/>
            <person name="Lapidus A."/>
            <person name="Bruce D."/>
            <person name="Goodwin L."/>
            <person name="Pitluck S."/>
            <person name="Peters L."/>
            <person name="Kyrpides N."/>
            <person name="Mavromatis K."/>
            <person name="Ivanova N."/>
            <person name="Mikhailova N."/>
            <person name="Chertkov O."/>
            <person name="Detter J.C."/>
            <person name="Tapia R."/>
            <person name="Han C."/>
            <person name="Land M."/>
            <person name="Hauser L."/>
            <person name="Markowitz V."/>
            <person name="Cheng J.-F."/>
            <person name="Hugenholtz P."/>
            <person name="Woyke T."/>
            <person name="Wu D."/>
            <person name="Gronow S."/>
            <person name="Wellnitz S."/>
            <person name="Brambilla E."/>
            <person name="Klenk H.-P."/>
            <person name="Eisen J.A."/>
        </authorList>
    </citation>
    <scope>NUCLEOTIDE SEQUENCE [LARGE SCALE GENOMIC DNA]</scope>
    <source>
        <strain evidence="7">ATCC BAA-1111 / DSM 21527 / NCTC 11395 / H</strain>
    </source>
</reference>
<keyword evidence="2 4" id="KW-0813">Transport</keyword>
<dbReference type="PANTHER" id="PTHR30570">
    <property type="entry name" value="PERIPLASMIC PHOSPHATE BINDING COMPONENT OF PHOSPHATE ABC TRANSPORTER"/>
    <property type="match status" value="1"/>
</dbReference>
<evidence type="ECO:0000256" key="1">
    <source>
        <dbReference type="ARBA" id="ARBA00008725"/>
    </source>
</evidence>
<protein>
    <recommendedName>
        <fullName evidence="4">Phosphate-binding protein</fullName>
    </recommendedName>
</protein>
<evidence type="ECO:0000256" key="3">
    <source>
        <dbReference type="ARBA" id="ARBA00022729"/>
    </source>
</evidence>
<accession>I4BBP5</accession>
<evidence type="ECO:0000313" key="7">
    <source>
        <dbReference type="Proteomes" id="UP000006048"/>
    </source>
</evidence>
<gene>
    <name evidence="6" type="ordered locus">Turpa_4068</name>
</gene>
<dbReference type="PROSITE" id="PS51257">
    <property type="entry name" value="PROKAR_LIPOPROTEIN"/>
    <property type="match status" value="1"/>
</dbReference>
<dbReference type="AlphaFoldDB" id="I4BBP5"/>
<dbReference type="Pfam" id="PF12849">
    <property type="entry name" value="PBP_like_2"/>
    <property type="match status" value="1"/>
</dbReference>
<dbReference type="InterPro" id="IPR050811">
    <property type="entry name" value="Phosphate_ABC_transporter"/>
</dbReference>
<dbReference type="Gene3D" id="3.40.190.10">
    <property type="entry name" value="Periplasmic binding protein-like II"/>
    <property type="match status" value="2"/>
</dbReference>
<dbReference type="InterPro" id="IPR024370">
    <property type="entry name" value="PBP_domain"/>
</dbReference>
<organism evidence="6 7">
    <name type="scientific">Turneriella parva (strain ATCC BAA-1111 / DSM 21527 / NCTC 11395 / H)</name>
    <name type="common">Leptospira parva</name>
    <dbReference type="NCBI Taxonomy" id="869212"/>
    <lineage>
        <taxon>Bacteria</taxon>
        <taxon>Pseudomonadati</taxon>
        <taxon>Spirochaetota</taxon>
        <taxon>Spirochaetia</taxon>
        <taxon>Leptospirales</taxon>
        <taxon>Leptospiraceae</taxon>
        <taxon>Turneriella</taxon>
    </lineage>
</organism>
<comment type="similarity">
    <text evidence="1 4">Belongs to the PstS family.</text>
</comment>
<dbReference type="KEGG" id="tpx:Turpa_4068"/>
<dbReference type="PATRIC" id="fig|869212.3.peg.4104"/>
<proteinExistence type="inferred from homology"/>
<dbReference type="HOGENOM" id="CLU_026228_5_1_12"/>
<evidence type="ECO:0000256" key="2">
    <source>
        <dbReference type="ARBA" id="ARBA00022448"/>
    </source>
</evidence>
<dbReference type="Proteomes" id="UP000006048">
    <property type="component" value="Chromosome"/>
</dbReference>
<dbReference type="PANTHER" id="PTHR30570:SF1">
    <property type="entry name" value="PHOSPHATE-BINDING PROTEIN PSTS"/>
    <property type="match status" value="1"/>
</dbReference>
<name>I4BBP5_TURPD</name>
<keyword evidence="7" id="KW-1185">Reference proteome</keyword>
<dbReference type="NCBIfam" id="TIGR02136">
    <property type="entry name" value="ptsS_2"/>
    <property type="match status" value="1"/>
</dbReference>
<dbReference type="CDD" id="cd13653">
    <property type="entry name" value="PBP2_phosphate_like_1"/>
    <property type="match status" value="1"/>
</dbReference>
<feature type="domain" description="PBP" evidence="5">
    <location>
        <begin position="21"/>
        <end position="277"/>
    </location>
</feature>
<dbReference type="STRING" id="869212.Turpa_4068"/>
<dbReference type="OrthoDB" id="9790048at2"/>
<keyword evidence="3 4" id="KW-0732">Signal</keyword>
<keyword evidence="4" id="KW-0592">Phosphate transport</keyword>
<dbReference type="GO" id="GO:0042301">
    <property type="term" value="F:phosphate ion binding"/>
    <property type="evidence" value="ECO:0007669"/>
    <property type="project" value="UniProtKB-UniRule"/>
</dbReference>
<dbReference type="GO" id="GO:0006817">
    <property type="term" value="P:phosphate ion transport"/>
    <property type="evidence" value="ECO:0007669"/>
    <property type="project" value="UniProtKB-UniRule"/>
</dbReference>
<evidence type="ECO:0000313" key="6">
    <source>
        <dbReference type="EMBL" id="AFM14702.1"/>
    </source>
</evidence>
<comment type="function">
    <text evidence="4">Involved in the system for phosphate transport across the cytoplasmic membrane.</text>
</comment>